<organism evidence="1">
    <name type="scientific">marine sediment metagenome</name>
    <dbReference type="NCBI Taxonomy" id="412755"/>
    <lineage>
        <taxon>unclassified sequences</taxon>
        <taxon>metagenomes</taxon>
        <taxon>ecological metagenomes</taxon>
    </lineage>
</organism>
<sequence length="100" mass="11316">LNISNSEYVCCMHSDYIVNDKDWISKAVNFLKSNKEAGLIGVFGWKVNDKGKFSTVSAKTAKGFEEVVRSDCIINIFKNDGIRANQNQKLNLTDIWIEIL</sequence>
<protein>
    <recommendedName>
        <fullName evidence="2">Glycosyltransferase 2-like domain-containing protein</fullName>
    </recommendedName>
</protein>
<proteinExistence type="predicted"/>
<dbReference type="EMBL" id="BART01040244">
    <property type="protein sequence ID" value="GAH27460.1"/>
    <property type="molecule type" value="Genomic_DNA"/>
</dbReference>
<dbReference type="Gene3D" id="3.90.550.10">
    <property type="entry name" value="Spore Coat Polysaccharide Biosynthesis Protein SpsA, Chain A"/>
    <property type="match status" value="1"/>
</dbReference>
<comment type="caution">
    <text evidence="1">The sequence shown here is derived from an EMBL/GenBank/DDBJ whole genome shotgun (WGS) entry which is preliminary data.</text>
</comment>
<accession>X1F4K0</accession>
<name>X1F4K0_9ZZZZ</name>
<reference evidence="1" key="1">
    <citation type="journal article" date="2014" name="Front. Microbiol.">
        <title>High frequency of phylogenetically diverse reductive dehalogenase-homologous genes in deep subseafloor sedimentary metagenomes.</title>
        <authorList>
            <person name="Kawai M."/>
            <person name="Futagami T."/>
            <person name="Toyoda A."/>
            <person name="Takaki Y."/>
            <person name="Nishi S."/>
            <person name="Hori S."/>
            <person name="Arai W."/>
            <person name="Tsubouchi T."/>
            <person name="Morono Y."/>
            <person name="Uchiyama I."/>
            <person name="Ito T."/>
            <person name="Fujiyama A."/>
            <person name="Inagaki F."/>
            <person name="Takami H."/>
        </authorList>
    </citation>
    <scope>NUCLEOTIDE SEQUENCE</scope>
    <source>
        <strain evidence="1">Expedition CK06-06</strain>
    </source>
</reference>
<evidence type="ECO:0000313" key="1">
    <source>
        <dbReference type="EMBL" id="GAH27460.1"/>
    </source>
</evidence>
<feature type="non-terminal residue" evidence="1">
    <location>
        <position position="1"/>
    </location>
</feature>
<gene>
    <name evidence="1" type="ORF">S01H4_65635</name>
</gene>
<evidence type="ECO:0008006" key="2">
    <source>
        <dbReference type="Google" id="ProtNLM"/>
    </source>
</evidence>
<dbReference type="InterPro" id="IPR029044">
    <property type="entry name" value="Nucleotide-diphossugar_trans"/>
</dbReference>
<dbReference type="AlphaFoldDB" id="X1F4K0"/>
<dbReference type="SUPFAM" id="SSF53448">
    <property type="entry name" value="Nucleotide-diphospho-sugar transferases"/>
    <property type="match status" value="1"/>
</dbReference>
<feature type="non-terminal residue" evidence="1">
    <location>
        <position position="100"/>
    </location>
</feature>